<comment type="caution">
    <text evidence="1">The sequence shown here is derived from an EMBL/GenBank/DDBJ whole genome shotgun (WGS) entry which is preliminary data.</text>
</comment>
<keyword evidence="2" id="KW-1185">Reference proteome</keyword>
<evidence type="ECO:0000313" key="2">
    <source>
        <dbReference type="Proteomes" id="UP001596106"/>
    </source>
</evidence>
<name>A0ABW0IGB5_9BACT</name>
<dbReference type="PROSITE" id="PS51257">
    <property type="entry name" value="PROKAR_LIPOPROTEIN"/>
    <property type="match status" value="1"/>
</dbReference>
<gene>
    <name evidence="1" type="ORF">ACFPMF_20870</name>
</gene>
<reference evidence="2" key="1">
    <citation type="journal article" date="2019" name="Int. J. Syst. Evol. Microbiol.">
        <title>The Global Catalogue of Microorganisms (GCM) 10K type strain sequencing project: providing services to taxonomists for standard genome sequencing and annotation.</title>
        <authorList>
            <consortium name="The Broad Institute Genomics Platform"/>
            <consortium name="The Broad Institute Genome Sequencing Center for Infectious Disease"/>
            <person name="Wu L."/>
            <person name="Ma J."/>
        </authorList>
    </citation>
    <scope>NUCLEOTIDE SEQUENCE [LARGE SCALE GENOMIC DNA]</scope>
    <source>
        <strain evidence="2">CCUG 55250</strain>
    </source>
</reference>
<dbReference type="Proteomes" id="UP001596106">
    <property type="component" value="Unassembled WGS sequence"/>
</dbReference>
<dbReference type="EMBL" id="JBHSMA010000008">
    <property type="protein sequence ID" value="MFC5411788.1"/>
    <property type="molecule type" value="Genomic_DNA"/>
</dbReference>
<proteinExistence type="predicted"/>
<sequence>MKTFVITLLAVALLGSCKKDTDAVIPGGHVPTETAGKWMYGSFAMSEFWSYDGKYQGNPFELAVMFDFKKEGTYEKYFVATTRDYSGCKTEAFTFEKGSVDFNETEGSFTTTPTEGHYRGFYSCFPNKNVNRKMDRSELKAQTYYYAVKTGSNGKTNLVVRFNAGDTNVSTFLPTSW</sequence>
<organism evidence="1 2">
    <name type="scientific">Larkinella bovis</name>
    <dbReference type="NCBI Taxonomy" id="683041"/>
    <lineage>
        <taxon>Bacteria</taxon>
        <taxon>Pseudomonadati</taxon>
        <taxon>Bacteroidota</taxon>
        <taxon>Cytophagia</taxon>
        <taxon>Cytophagales</taxon>
        <taxon>Spirosomataceae</taxon>
        <taxon>Larkinella</taxon>
    </lineage>
</organism>
<evidence type="ECO:0000313" key="1">
    <source>
        <dbReference type="EMBL" id="MFC5411788.1"/>
    </source>
</evidence>
<accession>A0ABW0IGB5</accession>
<protein>
    <recommendedName>
        <fullName evidence="3">Lipoprotein</fullName>
    </recommendedName>
</protein>
<dbReference type="RefSeq" id="WP_379848676.1">
    <property type="nucleotide sequence ID" value="NZ_JBHSMA010000008.1"/>
</dbReference>
<evidence type="ECO:0008006" key="3">
    <source>
        <dbReference type="Google" id="ProtNLM"/>
    </source>
</evidence>